<name>A0AAU9SQD7_THLAR</name>
<sequence length="147" mass="16920">MVSDCEDSEEDLDEHLVVAIDAPKLQYMRLRDGRTASFVLDNMVSLVNADIDAVFNLIQEERFDPNDLQKRSMFRKFLAGISGVQSMIITSSTLEVIYDYSRCESLPLFKNLSFLRVGSFGYKREMLSMFLERCPNLKSLALVRIIY</sequence>
<gene>
    <name evidence="1" type="ORF">TAV2_LOCUS18607</name>
</gene>
<reference evidence="1 2" key="1">
    <citation type="submission" date="2022-03" db="EMBL/GenBank/DDBJ databases">
        <authorList>
            <person name="Nunn A."/>
            <person name="Chopra R."/>
            <person name="Nunn A."/>
            <person name="Contreras Garrido A."/>
        </authorList>
    </citation>
    <scope>NUCLEOTIDE SEQUENCE [LARGE SCALE GENOMIC DNA]</scope>
</reference>
<evidence type="ECO:0000313" key="1">
    <source>
        <dbReference type="EMBL" id="CAH2070299.1"/>
    </source>
</evidence>
<keyword evidence="2" id="KW-1185">Reference proteome</keyword>
<protein>
    <submittedName>
        <fullName evidence="1">Uncharacterized protein</fullName>
    </submittedName>
</protein>
<dbReference type="AlphaFoldDB" id="A0AAU9SQD7"/>
<dbReference type="PANTHER" id="PTHR31900:SF33">
    <property type="entry name" value="PROTEIN WITH RNI-LIKE_FBD-LIKE DOMAIN"/>
    <property type="match status" value="1"/>
</dbReference>
<dbReference type="PANTHER" id="PTHR31900">
    <property type="entry name" value="F-BOX/RNI SUPERFAMILY PROTEIN-RELATED"/>
    <property type="match status" value="1"/>
</dbReference>
<dbReference type="InterPro" id="IPR050232">
    <property type="entry name" value="FBL13/AtMIF1-like"/>
</dbReference>
<dbReference type="Proteomes" id="UP000836841">
    <property type="component" value="Chromosome 6"/>
</dbReference>
<evidence type="ECO:0000313" key="2">
    <source>
        <dbReference type="Proteomes" id="UP000836841"/>
    </source>
</evidence>
<accession>A0AAU9SQD7</accession>
<dbReference type="EMBL" id="OU466862">
    <property type="protein sequence ID" value="CAH2070299.1"/>
    <property type="molecule type" value="Genomic_DNA"/>
</dbReference>
<proteinExistence type="predicted"/>
<organism evidence="1 2">
    <name type="scientific">Thlaspi arvense</name>
    <name type="common">Field penny-cress</name>
    <dbReference type="NCBI Taxonomy" id="13288"/>
    <lineage>
        <taxon>Eukaryota</taxon>
        <taxon>Viridiplantae</taxon>
        <taxon>Streptophyta</taxon>
        <taxon>Embryophyta</taxon>
        <taxon>Tracheophyta</taxon>
        <taxon>Spermatophyta</taxon>
        <taxon>Magnoliopsida</taxon>
        <taxon>eudicotyledons</taxon>
        <taxon>Gunneridae</taxon>
        <taxon>Pentapetalae</taxon>
        <taxon>rosids</taxon>
        <taxon>malvids</taxon>
        <taxon>Brassicales</taxon>
        <taxon>Brassicaceae</taxon>
        <taxon>Thlaspideae</taxon>
        <taxon>Thlaspi</taxon>
    </lineage>
</organism>